<feature type="domain" description="Type II CBASS E2 protein" evidence="1">
    <location>
        <begin position="119"/>
        <end position="181"/>
    </location>
</feature>
<evidence type="ECO:0000259" key="1">
    <source>
        <dbReference type="Pfam" id="PF26395"/>
    </source>
</evidence>
<dbReference type="OrthoDB" id="5184421at2"/>
<keyword evidence="3" id="KW-1185">Reference proteome</keyword>
<dbReference type="EMBL" id="CP035491">
    <property type="protein sequence ID" value="QAY72587.1"/>
    <property type="molecule type" value="Genomic_DNA"/>
</dbReference>
<dbReference type="KEGG" id="agf:ET445_03730"/>
<gene>
    <name evidence="2" type="ORF">ET445_03730</name>
</gene>
<dbReference type="InterPro" id="IPR058588">
    <property type="entry name" value="E2-CBASS"/>
</dbReference>
<dbReference type="AlphaFoldDB" id="A0A4P6FFN1"/>
<sequence>MGVLMPDPEWYGADAAWFVPLERDAFRLFGRRLRVEYAWLILLDSNPCAVELSCGTWIGAGLGSPRIEAVPRRRYHLDGVDVVGRTEPVPVVVEFRPQRYFPGGGVRDGRDFPVVYAGAMQNSPHRYEDGALCLYYPDDPPEQRWTADRSLAELIVLAQDHLFLEDTYAETGEWIAPQADHGFIEEARRTA</sequence>
<evidence type="ECO:0000313" key="3">
    <source>
        <dbReference type="Proteomes" id="UP000291259"/>
    </source>
</evidence>
<organism evidence="2 3">
    <name type="scientific">Agromyces protaetiae</name>
    <dbReference type="NCBI Taxonomy" id="2509455"/>
    <lineage>
        <taxon>Bacteria</taxon>
        <taxon>Bacillati</taxon>
        <taxon>Actinomycetota</taxon>
        <taxon>Actinomycetes</taxon>
        <taxon>Micrococcales</taxon>
        <taxon>Microbacteriaceae</taxon>
        <taxon>Agromyces</taxon>
    </lineage>
</organism>
<protein>
    <recommendedName>
        <fullName evidence="1">Type II CBASS E2 protein domain-containing protein</fullName>
    </recommendedName>
</protein>
<name>A0A4P6FFN1_9MICO</name>
<accession>A0A4P6FFN1</accession>
<reference evidence="2 3" key="1">
    <citation type="submission" date="2019-01" db="EMBL/GenBank/DDBJ databases">
        <title>Genome sequencing of strain FW100M-8.</title>
        <authorList>
            <person name="Heo J."/>
            <person name="Kim S.-J."/>
            <person name="Kim J.-S."/>
            <person name="Hong S.-B."/>
            <person name="Kwon S.-W."/>
        </authorList>
    </citation>
    <scope>NUCLEOTIDE SEQUENCE [LARGE SCALE GENOMIC DNA]</scope>
    <source>
        <strain evidence="2 3">FW100M-8</strain>
    </source>
</reference>
<dbReference type="RefSeq" id="WP_129188959.1">
    <property type="nucleotide sequence ID" value="NZ_CP035491.1"/>
</dbReference>
<dbReference type="Pfam" id="PF26395">
    <property type="entry name" value="E2-CBASS"/>
    <property type="match status" value="1"/>
</dbReference>
<proteinExistence type="predicted"/>
<dbReference type="Proteomes" id="UP000291259">
    <property type="component" value="Chromosome"/>
</dbReference>
<evidence type="ECO:0000313" key="2">
    <source>
        <dbReference type="EMBL" id="QAY72587.1"/>
    </source>
</evidence>